<proteinExistence type="predicted"/>
<sequence>MTARQAALAAAGAGQKRKPAMDVDVSSDGEEEDGSEWEERGRRTTKAAGKKKQRVDKKDKAAAAAGKAKPKKKGGRSKAQATDEGHQMEDIDDALDPKADLKVFEWVAERLQAQLTRVEEAAKRAHEVWELRQSLPAPETHTQQNRMKEVERQFRVWSSMVCTDAGMQTHISGAIAKKQHKETITKLDTIQHKINEIDQDEAEEIKSHLEELPEVLWMSGGAGLGALVGFVSCMESLSSVNSYFRCLTQQPSMHPIVDLDASPTMNIAKKWIGRRLSECVSINIYHRPTPSLVYLLESLSAKVESVDLQCPYEPPTDKKGKDLPDYRALAAFERDNRNRKGNFSRIRLPHKKGPIVFERLESASIRSVWVKIAEDREYQLPVLKDLGLEDIGCSHEVRLDQVAEFLKDTPSAKSLTSLTGRVSFHQQSQSVYEKVPDDAFIDRIATDIGPLDEIEMGLAEVQKSQYIQKLHRFRSKVLSTDAVETYYHNLPPKPKYRWQRTVKASTDLHLHLPFTGNGEALADCRDTVQVCCRQANKVTLDACRRSDHVKKIPGLDSLVCESATELTIMAGDGKKKLPSYIRSDPTAVFPRVSSVVVSQQGSGEDFYECGAGDVLHALSPSLHKAYFEFSVRAEPEATCTLVPDGLGFMSSEGKEVEVQLKFHIYMVHPIRRYYWHAQHHNTEEQREPSVEWQLYGDSEAGQEFMESGRVSSLNVHIEGELRVQEARKMHSSFVGCVVEAFSSFPALKCVVLRVDKPPLFGPRFDLAGELRKAGKKRLRVTERTDGTVVLRPSQTRR</sequence>
<feature type="compositionally biased region" description="Basic residues" evidence="1">
    <location>
        <begin position="43"/>
        <end position="55"/>
    </location>
</feature>
<evidence type="ECO:0000313" key="3">
    <source>
        <dbReference type="Proteomes" id="UP000041254"/>
    </source>
</evidence>
<organism evidence="2 3">
    <name type="scientific">Vitrella brassicaformis (strain CCMP3155)</name>
    <dbReference type="NCBI Taxonomy" id="1169540"/>
    <lineage>
        <taxon>Eukaryota</taxon>
        <taxon>Sar</taxon>
        <taxon>Alveolata</taxon>
        <taxon>Colpodellida</taxon>
        <taxon>Vitrellaceae</taxon>
        <taxon>Vitrella</taxon>
    </lineage>
</organism>
<reference evidence="2 3" key="1">
    <citation type="submission" date="2014-11" db="EMBL/GenBank/DDBJ databases">
        <authorList>
            <person name="Zhu J."/>
            <person name="Qi W."/>
            <person name="Song R."/>
        </authorList>
    </citation>
    <scope>NUCLEOTIDE SEQUENCE [LARGE SCALE GENOMIC DNA]</scope>
</reference>
<feature type="non-terminal residue" evidence="2">
    <location>
        <position position="797"/>
    </location>
</feature>
<feature type="compositionally biased region" description="Low complexity" evidence="1">
    <location>
        <begin position="1"/>
        <end position="14"/>
    </location>
</feature>
<dbReference type="VEuPathDB" id="CryptoDB:Vbra_22006"/>
<gene>
    <name evidence="2" type="ORF">Vbra_22006</name>
</gene>
<dbReference type="PhylomeDB" id="A0A0G4G762"/>
<evidence type="ECO:0000256" key="1">
    <source>
        <dbReference type="SAM" id="MobiDB-lite"/>
    </source>
</evidence>
<evidence type="ECO:0000313" key="2">
    <source>
        <dbReference type="EMBL" id="CEM24064.1"/>
    </source>
</evidence>
<feature type="region of interest" description="Disordered" evidence="1">
    <location>
        <begin position="1"/>
        <end position="93"/>
    </location>
</feature>
<dbReference type="InParanoid" id="A0A0G4G762"/>
<dbReference type="EMBL" id="CDMY01000578">
    <property type="protein sequence ID" value="CEM24064.1"/>
    <property type="molecule type" value="Genomic_DNA"/>
</dbReference>
<protein>
    <submittedName>
        <fullName evidence="2">Uncharacterized protein</fullName>
    </submittedName>
</protein>
<name>A0A0G4G762_VITBC</name>
<dbReference type="Proteomes" id="UP000041254">
    <property type="component" value="Unassembled WGS sequence"/>
</dbReference>
<feature type="compositionally biased region" description="Acidic residues" evidence="1">
    <location>
        <begin position="25"/>
        <end position="36"/>
    </location>
</feature>
<dbReference type="AlphaFoldDB" id="A0A0G4G762"/>
<accession>A0A0G4G762</accession>
<feature type="compositionally biased region" description="Basic and acidic residues" evidence="1">
    <location>
        <begin position="81"/>
        <end position="93"/>
    </location>
</feature>
<keyword evidence="3" id="KW-1185">Reference proteome</keyword>